<evidence type="ECO:0000256" key="3">
    <source>
        <dbReference type="ARBA" id="ARBA00023172"/>
    </source>
</evidence>
<proteinExistence type="inferred from homology"/>
<dbReference type="InterPro" id="IPR013762">
    <property type="entry name" value="Integrase-like_cat_sf"/>
</dbReference>
<accession>A0AA94FHN7</accession>
<dbReference type="Proteomes" id="UP000290378">
    <property type="component" value="Unassembled WGS sequence"/>
</dbReference>
<evidence type="ECO:0000256" key="1">
    <source>
        <dbReference type="ARBA" id="ARBA00008857"/>
    </source>
</evidence>
<dbReference type="AlphaFoldDB" id="A0AA94FHN7"/>
<keyword evidence="4" id="KW-1133">Transmembrane helix</keyword>
<keyword evidence="3" id="KW-0233">DNA recombination</keyword>
<dbReference type="GO" id="GO:0003677">
    <property type="term" value="F:DNA binding"/>
    <property type="evidence" value="ECO:0007669"/>
    <property type="project" value="UniProtKB-KW"/>
</dbReference>
<dbReference type="RefSeq" id="WP_129012731.1">
    <property type="nucleotide sequence ID" value="NZ_CP053833.1"/>
</dbReference>
<protein>
    <submittedName>
        <fullName evidence="6">Site-specific integrase</fullName>
    </submittedName>
</protein>
<dbReference type="InterPro" id="IPR002104">
    <property type="entry name" value="Integrase_catalytic"/>
</dbReference>
<dbReference type="PROSITE" id="PS51898">
    <property type="entry name" value="TYR_RECOMBINASE"/>
    <property type="match status" value="1"/>
</dbReference>
<dbReference type="Gene3D" id="1.10.443.10">
    <property type="entry name" value="Intergrase catalytic core"/>
    <property type="match status" value="1"/>
</dbReference>
<dbReference type="CDD" id="cd01189">
    <property type="entry name" value="INT_ICEBs1_C_like"/>
    <property type="match status" value="1"/>
</dbReference>
<dbReference type="EMBL" id="NXII01000002">
    <property type="protein sequence ID" value="RXI42920.1"/>
    <property type="molecule type" value="Genomic_DNA"/>
</dbReference>
<evidence type="ECO:0000259" key="5">
    <source>
        <dbReference type="PROSITE" id="PS51898"/>
    </source>
</evidence>
<dbReference type="GO" id="GO:0006310">
    <property type="term" value="P:DNA recombination"/>
    <property type="evidence" value="ECO:0007669"/>
    <property type="project" value="UniProtKB-KW"/>
</dbReference>
<name>A0AA94FHN7_9BACT</name>
<keyword evidence="4" id="KW-0812">Transmembrane</keyword>
<sequence length="190" mass="22298">MHPFNKDEILKILDNAKGNLYYFIYIMLCTGMRPGEIISLTWNDINFEKKRIAVDKTTVRGKIGNVKTQSSVRYVDIIPALEKKLKSLQELNISDTYLFISNYKKPFYSHIVIAKRFKKLLFDINIKDRNLYNLRHTFASSMITAGHNILWISQMLGHKDISITMKVYARFVKEDDEKRIENLSKIVLNF</sequence>
<reference evidence="6 7" key="1">
    <citation type="submission" date="2017-09" db="EMBL/GenBank/DDBJ databases">
        <title>Genomics of the genus Arcobacter.</title>
        <authorList>
            <person name="Perez-Cataluna A."/>
            <person name="Figueras M.J."/>
            <person name="Salas-Masso N."/>
        </authorList>
    </citation>
    <scope>NUCLEOTIDE SEQUENCE [LARGE SCALE GENOMIC DNA]</scope>
    <source>
        <strain evidence="6 7">CECT 7834</strain>
    </source>
</reference>
<dbReference type="InterPro" id="IPR050090">
    <property type="entry name" value="Tyrosine_recombinase_XerCD"/>
</dbReference>
<dbReference type="Pfam" id="PF00589">
    <property type="entry name" value="Phage_integrase"/>
    <property type="match status" value="1"/>
</dbReference>
<comment type="similarity">
    <text evidence="1">Belongs to the 'phage' integrase family.</text>
</comment>
<organism evidence="6 7">
    <name type="scientific">Arcobacter cloacae</name>
    <dbReference type="NCBI Taxonomy" id="1054034"/>
    <lineage>
        <taxon>Bacteria</taxon>
        <taxon>Pseudomonadati</taxon>
        <taxon>Campylobacterota</taxon>
        <taxon>Epsilonproteobacteria</taxon>
        <taxon>Campylobacterales</taxon>
        <taxon>Arcobacteraceae</taxon>
        <taxon>Arcobacter</taxon>
    </lineage>
</organism>
<dbReference type="GO" id="GO:0015074">
    <property type="term" value="P:DNA integration"/>
    <property type="evidence" value="ECO:0007669"/>
    <property type="project" value="InterPro"/>
</dbReference>
<comment type="caution">
    <text evidence="6">The sequence shown here is derived from an EMBL/GenBank/DDBJ whole genome shotgun (WGS) entry which is preliminary data.</text>
</comment>
<feature type="domain" description="Tyr recombinase" evidence="5">
    <location>
        <begin position="1"/>
        <end position="181"/>
    </location>
</feature>
<evidence type="ECO:0000313" key="7">
    <source>
        <dbReference type="Proteomes" id="UP000290378"/>
    </source>
</evidence>
<keyword evidence="4" id="KW-0472">Membrane</keyword>
<keyword evidence="7" id="KW-1185">Reference proteome</keyword>
<gene>
    <name evidence="6" type="ORF">CP963_02570</name>
</gene>
<evidence type="ECO:0000256" key="2">
    <source>
        <dbReference type="ARBA" id="ARBA00023125"/>
    </source>
</evidence>
<keyword evidence="2" id="KW-0238">DNA-binding</keyword>
<evidence type="ECO:0000313" key="6">
    <source>
        <dbReference type="EMBL" id="RXI42920.1"/>
    </source>
</evidence>
<evidence type="ECO:0000256" key="4">
    <source>
        <dbReference type="SAM" id="Phobius"/>
    </source>
</evidence>
<dbReference type="InterPro" id="IPR011010">
    <property type="entry name" value="DNA_brk_join_enz"/>
</dbReference>
<dbReference type="PANTHER" id="PTHR30349:SF41">
    <property type="entry name" value="INTEGRASE_RECOMBINASE PROTEIN MJ0367-RELATED"/>
    <property type="match status" value="1"/>
</dbReference>
<dbReference type="SUPFAM" id="SSF56349">
    <property type="entry name" value="DNA breaking-rejoining enzymes"/>
    <property type="match status" value="1"/>
</dbReference>
<dbReference type="PANTHER" id="PTHR30349">
    <property type="entry name" value="PHAGE INTEGRASE-RELATED"/>
    <property type="match status" value="1"/>
</dbReference>
<feature type="transmembrane region" description="Helical" evidence="4">
    <location>
        <begin position="20"/>
        <end position="42"/>
    </location>
</feature>